<dbReference type="AlphaFoldDB" id="A0A327JKY1"/>
<protein>
    <recommendedName>
        <fullName evidence="4">DUF4175 domain-containing protein</fullName>
    </recommendedName>
</protein>
<organism evidence="2 3">
    <name type="scientific">Rhodobium orientis</name>
    <dbReference type="NCBI Taxonomy" id="34017"/>
    <lineage>
        <taxon>Bacteria</taxon>
        <taxon>Pseudomonadati</taxon>
        <taxon>Pseudomonadota</taxon>
        <taxon>Alphaproteobacteria</taxon>
        <taxon>Hyphomicrobiales</taxon>
        <taxon>Rhodobiaceae</taxon>
        <taxon>Rhodobium</taxon>
    </lineage>
</organism>
<keyword evidence="3" id="KW-1185">Reference proteome</keyword>
<evidence type="ECO:0000313" key="3">
    <source>
        <dbReference type="Proteomes" id="UP000249299"/>
    </source>
</evidence>
<gene>
    <name evidence="2" type="ORF">CH339_12225</name>
</gene>
<feature type="transmembrane region" description="Helical" evidence="1">
    <location>
        <begin position="79"/>
        <end position="97"/>
    </location>
</feature>
<name>A0A327JKY1_9HYPH</name>
<keyword evidence="1" id="KW-0472">Membrane</keyword>
<feature type="transmembrane region" description="Helical" evidence="1">
    <location>
        <begin position="50"/>
        <end position="72"/>
    </location>
</feature>
<keyword evidence="1" id="KW-0812">Transmembrane</keyword>
<sequence length="146" mass="14770">MLILSIIVALAAIGALCWLLFALATFALPAFAGMAAGTWAYGAGAGLPGSLAAGLACAGLVFGVGQFLIMVVRPMWMKMAVALAFVAPSAIAGYFATHGIVRHLLPSDTWQIAFSVFGAIAVGITAFVRITSAAAPDRVGQSAISA</sequence>
<accession>A0A327JKY1</accession>
<reference evidence="2 3" key="1">
    <citation type="submission" date="2017-07" db="EMBL/GenBank/DDBJ databases">
        <title>Draft Genome Sequences of Select Purple Nonsulfur Bacteria.</title>
        <authorList>
            <person name="Lasarre B."/>
            <person name="Mckinlay J.B."/>
        </authorList>
    </citation>
    <scope>NUCLEOTIDE SEQUENCE [LARGE SCALE GENOMIC DNA]</scope>
    <source>
        <strain evidence="2 3">DSM 11290</strain>
    </source>
</reference>
<comment type="caution">
    <text evidence="2">The sequence shown here is derived from an EMBL/GenBank/DDBJ whole genome shotgun (WGS) entry which is preliminary data.</text>
</comment>
<evidence type="ECO:0008006" key="4">
    <source>
        <dbReference type="Google" id="ProtNLM"/>
    </source>
</evidence>
<evidence type="ECO:0000313" key="2">
    <source>
        <dbReference type="EMBL" id="RAI26947.1"/>
    </source>
</evidence>
<feature type="transmembrane region" description="Helical" evidence="1">
    <location>
        <begin position="109"/>
        <end position="128"/>
    </location>
</feature>
<dbReference type="EMBL" id="NPEV01000024">
    <property type="protein sequence ID" value="RAI26947.1"/>
    <property type="molecule type" value="Genomic_DNA"/>
</dbReference>
<dbReference type="RefSeq" id="WP_111434648.1">
    <property type="nucleotide sequence ID" value="NZ_JACIGG010000008.1"/>
</dbReference>
<dbReference type="OrthoDB" id="7219977at2"/>
<dbReference type="Proteomes" id="UP000249299">
    <property type="component" value="Unassembled WGS sequence"/>
</dbReference>
<proteinExistence type="predicted"/>
<keyword evidence="1" id="KW-1133">Transmembrane helix</keyword>
<evidence type="ECO:0000256" key="1">
    <source>
        <dbReference type="SAM" id="Phobius"/>
    </source>
</evidence>